<evidence type="ECO:0000256" key="4">
    <source>
        <dbReference type="ARBA" id="ARBA00006432"/>
    </source>
</evidence>
<evidence type="ECO:0000313" key="22">
    <source>
        <dbReference type="Proteomes" id="UP000504637"/>
    </source>
</evidence>
<dbReference type="GO" id="GO:0044539">
    <property type="term" value="P:long-chain fatty acid import into cell"/>
    <property type="evidence" value="ECO:0007669"/>
    <property type="project" value="TreeGrafter"/>
</dbReference>
<comment type="subcellular location">
    <subcellularLocation>
        <location evidence="3">Cell membrane</location>
        <topology evidence="3">Multi-pass membrane protein</topology>
    </subcellularLocation>
    <subcellularLocation>
        <location evidence="1">Lipid droplet</location>
    </subcellularLocation>
    <subcellularLocation>
        <location evidence="2">Peroxisome membrane</location>
        <topology evidence="2">Multi-pass membrane protein</topology>
    </subcellularLocation>
</comment>
<dbReference type="GO" id="GO:0005524">
    <property type="term" value="F:ATP binding"/>
    <property type="evidence" value="ECO:0007669"/>
    <property type="project" value="UniProtKB-KW"/>
</dbReference>
<dbReference type="Gene3D" id="3.30.300.30">
    <property type="match status" value="1"/>
</dbReference>
<keyword evidence="22" id="KW-1185">Reference proteome</keyword>
<dbReference type="FunFam" id="3.40.50.12780:FF:000019">
    <property type="entry name" value="Long-chain fatty acid transporter"/>
    <property type="match status" value="1"/>
</dbReference>
<dbReference type="RefSeq" id="XP_033464743.1">
    <property type="nucleotide sequence ID" value="XM_033600717.1"/>
</dbReference>
<evidence type="ECO:0000256" key="11">
    <source>
        <dbReference type="ARBA" id="ARBA00022840"/>
    </source>
</evidence>
<comment type="function">
    <text evidence="17">Acyl-CoA synthetase required for both the import of long chain fatty acids (LCFAs) (C14-C18) and the activation very long chain fatty acids (VLCFAs) (C20-C26) by esterification of the fatty acids into metabolically active CoA-thioesters for subsequent degradation or incorporation into phospholipids. The transport and fatty acyl-CoA synthetase activities are genetically separable and are thus independent activities. Esterifies VLCFAs in the peroxisome matrix. The VLCFAs are actively transported into peroxisomes by a PXA1-PXA2 heterodimeric transporter in the peroxisomal membrane.</text>
</comment>
<keyword evidence="15" id="KW-0576">Peroxisome</keyword>
<dbReference type="PROSITE" id="PS00455">
    <property type="entry name" value="AMP_BINDING"/>
    <property type="match status" value="1"/>
</dbReference>
<accession>A0A6J3ML32</accession>
<organism evidence="23">
    <name type="scientific">Dissoconium aciculare CBS 342.82</name>
    <dbReference type="NCBI Taxonomy" id="1314786"/>
    <lineage>
        <taxon>Eukaryota</taxon>
        <taxon>Fungi</taxon>
        <taxon>Dikarya</taxon>
        <taxon>Ascomycota</taxon>
        <taxon>Pezizomycotina</taxon>
        <taxon>Dothideomycetes</taxon>
        <taxon>Dothideomycetidae</taxon>
        <taxon>Mycosphaerellales</taxon>
        <taxon>Dissoconiaceae</taxon>
        <taxon>Dissoconium</taxon>
    </lineage>
</organism>
<name>A0A6J3ML32_9PEZI</name>
<dbReference type="GO" id="GO:0009898">
    <property type="term" value="C:cytoplasmic side of plasma membrane"/>
    <property type="evidence" value="ECO:0007669"/>
    <property type="project" value="TreeGrafter"/>
</dbReference>
<evidence type="ECO:0000256" key="15">
    <source>
        <dbReference type="ARBA" id="ARBA00023140"/>
    </source>
</evidence>
<dbReference type="InterPro" id="IPR042099">
    <property type="entry name" value="ANL_N_sf"/>
</dbReference>
<sequence>AIAGAGAAAAYLNAKFHIGKDVSALREQRAVMALMAQRGKENRRSLWYFFEEQTLLSPNSPCLWFRLDPGSETREYTYQETYDQSNRYAQFLLKQGVLPGELVATYLLNSPEFMFNLMGAWAIGCAPSMINNNLGGAGLIHCLKVGKSKVLIVDEDEGCRQRIEEVRAQIEALGMRIIYLDAATRADIDQLPPARPSDSMRQVVTLESPIFMIYTSGTTGLPKACPFQTQRSYGLGRSTARAAGLTSTDTWYDCMPLYHGTGCTVAVGALMTGMKLAIGRKFSVRNFWQDICDSDATAFVYVGETARYLLAAPPTPLDKAHKLKTMYGNGMRPDVFGKFQERFNVPRVCEFFNSTEGVFGLINVSRGPFTTAAVGHHGALLRRLMQNIYIPVEIDLENGDRIWRDPETGFARRKPYEEGGEIIVAVVSEKQFAGYHDNPEATRKRFERDVFVKGDLYYRTGDALRRDADGRWYFLDRLGDTFRWKSENVSTAEVGEALGRFPGLVEANVYGVEVPGHDGRAGCAAVYVRPDERASFPWAGLLAHARQGLPKYAVPVFIRLVQSPTPMHNNKQNKVPLRKEGVDPAAIAKGTAGRDDAIFWAKPGADSYVPFTTRDWDALVGKKKAPPLFASQVGYHWLRLSQKSLRARAEPSVHGLLEAPSANQPLVPPTARLMMR</sequence>
<evidence type="ECO:0000256" key="7">
    <source>
        <dbReference type="ARBA" id="ARBA00022598"/>
    </source>
</evidence>
<comment type="catalytic activity">
    <reaction evidence="16">
        <text>a very long-chain fatty acid + ATP + CoA = a very long-chain fatty acyl-CoA + AMP + diphosphate</text>
        <dbReference type="Rhea" id="RHEA:54536"/>
        <dbReference type="ChEBI" id="CHEBI:30616"/>
        <dbReference type="ChEBI" id="CHEBI:33019"/>
        <dbReference type="ChEBI" id="CHEBI:57287"/>
        <dbReference type="ChEBI" id="CHEBI:58950"/>
        <dbReference type="ChEBI" id="CHEBI:138261"/>
        <dbReference type="ChEBI" id="CHEBI:456215"/>
    </reaction>
</comment>
<evidence type="ECO:0000256" key="3">
    <source>
        <dbReference type="ARBA" id="ARBA00004651"/>
    </source>
</evidence>
<keyword evidence="5" id="KW-0813">Transport</keyword>
<dbReference type="InterPro" id="IPR020845">
    <property type="entry name" value="AMP-binding_CS"/>
</dbReference>
<dbReference type="GO" id="GO:0005811">
    <property type="term" value="C:lipid droplet"/>
    <property type="evidence" value="ECO:0007669"/>
    <property type="project" value="UniProtKB-SubCell"/>
</dbReference>
<keyword evidence="12" id="KW-1133">Transmembrane helix</keyword>
<evidence type="ECO:0000256" key="10">
    <source>
        <dbReference type="ARBA" id="ARBA00022741"/>
    </source>
</evidence>
<dbReference type="Pfam" id="PF00501">
    <property type="entry name" value="AMP-binding"/>
    <property type="match status" value="1"/>
</dbReference>
<dbReference type="GO" id="GO:0005778">
    <property type="term" value="C:peroxisomal membrane"/>
    <property type="evidence" value="ECO:0007669"/>
    <property type="project" value="UniProtKB-SubCell"/>
</dbReference>
<dbReference type="PANTHER" id="PTHR43107:SF6">
    <property type="entry name" value="ACYL-COA SYNTHETASE FAMILY PROTEIN (CEFD1), PUTATIVE (AFU_ORTHOLOGUE AFUA_6G03630)-RELATED"/>
    <property type="match status" value="1"/>
</dbReference>
<evidence type="ECO:0000313" key="23">
    <source>
        <dbReference type="RefSeq" id="XP_033464743.1"/>
    </source>
</evidence>
<dbReference type="Gene3D" id="3.40.50.12780">
    <property type="entry name" value="N-terminal domain of ligase-like"/>
    <property type="match status" value="1"/>
</dbReference>
<dbReference type="InterPro" id="IPR000873">
    <property type="entry name" value="AMP-dep_synth/lig_dom"/>
</dbReference>
<dbReference type="FunFam" id="3.30.300.30:FF:000020">
    <property type="entry name" value="Long-chain fatty acid transporter"/>
    <property type="match status" value="1"/>
</dbReference>
<reference evidence="23" key="3">
    <citation type="submission" date="2025-08" db="UniProtKB">
        <authorList>
            <consortium name="RefSeq"/>
        </authorList>
    </citation>
    <scope>IDENTIFICATION</scope>
    <source>
        <strain evidence="23">CBS 342.82</strain>
    </source>
</reference>
<gene>
    <name evidence="23" type="ORF">K489DRAFT_310610</name>
</gene>
<evidence type="ECO:0000256" key="8">
    <source>
        <dbReference type="ARBA" id="ARBA00022677"/>
    </source>
</evidence>
<dbReference type="InterPro" id="IPR045851">
    <property type="entry name" value="AMP-bd_C_sf"/>
</dbReference>
<keyword evidence="7" id="KW-0436">Ligase</keyword>
<evidence type="ECO:0000256" key="5">
    <source>
        <dbReference type="ARBA" id="ARBA00022448"/>
    </source>
</evidence>
<evidence type="ECO:0000256" key="12">
    <source>
        <dbReference type="ARBA" id="ARBA00022989"/>
    </source>
</evidence>
<evidence type="ECO:0000256" key="17">
    <source>
        <dbReference type="ARBA" id="ARBA00060276"/>
    </source>
</evidence>
<dbReference type="GO" id="GO:0004467">
    <property type="term" value="F:long-chain fatty acid-CoA ligase activity"/>
    <property type="evidence" value="ECO:0007669"/>
    <property type="project" value="TreeGrafter"/>
</dbReference>
<dbReference type="PANTHER" id="PTHR43107">
    <property type="entry name" value="LONG-CHAIN FATTY ACID TRANSPORT PROTEIN"/>
    <property type="match status" value="1"/>
</dbReference>
<keyword evidence="9" id="KW-0812">Transmembrane</keyword>
<keyword evidence="8" id="KW-0551">Lipid droplet</keyword>
<evidence type="ECO:0000256" key="16">
    <source>
        <dbReference type="ARBA" id="ARBA00051585"/>
    </source>
</evidence>
<dbReference type="GO" id="GO:0005324">
    <property type="term" value="F:long-chain fatty acid transmembrane transporter activity"/>
    <property type="evidence" value="ECO:0007669"/>
    <property type="project" value="TreeGrafter"/>
</dbReference>
<dbReference type="OrthoDB" id="196650at2759"/>
<evidence type="ECO:0000256" key="13">
    <source>
        <dbReference type="ARBA" id="ARBA00023055"/>
    </source>
</evidence>
<evidence type="ECO:0000256" key="18">
    <source>
        <dbReference type="ARBA" id="ARBA00068795"/>
    </source>
</evidence>
<evidence type="ECO:0000256" key="14">
    <source>
        <dbReference type="ARBA" id="ARBA00023136"/>
    </source>
</evidence>
<evidence type="ECO:0000256" key="19">
    <source>
        <dbReference type="ARBA" id="ARBA00078285"/>
    </source>
</evidence>
<reference evidence="23" key="2">
    <citation type="submission" date="2020-04" db="EMBL/GenBank/DDBJ databases">
        <authorList>
            <consortium name="NCBI Genome Project"/>
        </authorList>
    </citation>
    <scope>NUCLEOTIDE SEQUENCE</scope>
    <source>
        <strain evidence="23">CBS 342.82</strain>
    </source>
</reference>
<protein>
    <recommendedName>
        <fullName evidence="18">Very long-chain fatty acid transport protein</fullName>
    </recommendedName>
    <alternativeName>
        <fullName evidence="19">Very-long-chain acyl-CoA synthetase</fullName>
    </alternativeName>
</protein>
<feature type="non-terminal residue" evidence="23">
    <location>
        <position position="1"/>
    </location>
</feature>
<reference evidence="23" key="1">
    <citation type="submission" date="2020-01" db="EMBL/GenBank/DDBJ databases">
        <authorList>
            <consortium name="DOE Joint Genome Institute"/>
            <person name="Haridas S."/>
            <person name="Albert R."/>
            <person name="Binder M."/>
            <person name="Bloem J."/>
            <person name="Labutti K."/>
            <person name="Salamov A."/>
            <person name="Andreopoulos B."/>
            <person name="Baker S.E."/>
            <person name="Barry K."/>
            <person name="Bills G."/>
            <person name="Bluhm B.H."/>
            <person name="Cannon C."/>
            <person name="Castanera R."/>
            <person name="Culley D.E."/>
            <person name="Daum C."/>
            <person name="Ezra D."/>
            <person name="Gonzalez J.B."/>
            <person name="Henrissat B."/>
            <person name="Kuo A."/>
            <person name="Liang C."/>
            <person name="Lipzen A."/>
            <person name="Lutzoni F."/>
            <person name="Magnuson J."/>
            <person name="Mondo S."/>
            <person name="Nolan M."/>
            <person name="Ohm R."/>
            <person name="Pangilinan J."/>
            <person name="Park H.-J."/>
            <person name="Ramirez L."/>
            <person name="Alfaro M."/>
            <person name="Sun H."/>
            <person name="Tritt A."/>
            <person name="Yoshinaga Y."/>
            <person name="Zwiers L.-H."/>
            <person name="Turgeon B.G."/>
            <person name="Goodwin S.B."/>
            <person name="Spatafora J.W."/>
            <person name="Crous P.W."/>
            <person name="Grigoriev I.V."/>
        </authorList>
    </citation>
    <scope>NUCLEOTIDE SEQUENCE</scope>
    <source>
        <strain evidence="23">CBS 342.82</strain>
    </source>
</reference>
<evidence type="ECO:0000256" key="2">
    <source>
        <dbReference type="ARBA" id="ARBA00004585"/>
    </source>
</evidence>
<keyword evidence="14" id="KW-0472">Membrane</keyword>
<evidence type="ECO:0000256" key="6">
    <source>
        <dbReference type="ARBA" id="ARBA00022475"/>
    </source>
</evidence>
<dbReference type="SUPFAM" id="SSF56801">
    <property type="entry name" value="Acetyl-CoA synthetase-like"/>
    <property type="match status" value="1"/>
</dbReference>
<dbReference type="AlphaFoldDB" id="A0A6J3ML32"/>
<feature type="domain" description="AMP-dependent synthetase/ligase" evidence="20">
    <location>
        <begin position="50"/>
        <end position="369"/>
    </location>
</feature>
<dbReference type="Proteomes" id="UP000504637">
    <property type="component" value="Unplaced"/>
</dbReference>
<dbReference type="GeneID" id="54358517"/>
<comment type="similarity">
    <text evidence="4">Belongs to the ATP-dependent AMP-binding enzyme family.</text>
</comment>
<keyword evidence="13" id="KW-0445">Lipid transport</keyword>
<proteinExistence type="inferred from homology"/>
<evidence type="ECO:0000256" key="1">
    <source>
        <dbReference type="ARBA" id="ARBA00004502"/>
    </source>
</evidence>
<evidence type="ECO:0000259" key="21">
    <source>
        <dbReference type="Pfam" id="PF13193"/>
    </source>
</evidence>
<evidence type="ECO:0000259" key="20">
    <source>
        <dbReference type="Pfam" id="PF00501"/>
    </source>
</evidence>
<feature type="domain" description="AMP-binding enzyme C-terminal" evidence="21">
    <location>
        <begin position="493"/>
        <end position="563"/>
    </location>
</feature>
<keyword evidence="10" id="KW-0547">Nucleotide-binding</keyword>
<keyword evidence="6" id="KW-1003">Cell membrane</keyword>
<dbReference type="Pfam" id="PF13193">
    <property type="entry name" value="AMP-binding_C"/>
    <property type="match status" value="1"/>
</dbReference>
<dbReference type="InterPro" id="IPR025110">
    <property type="entry name" value="AMP-bd_C"/>
</dbReference>
<keyword evidence="11" id="KW-0067">ATP-binding</keyword>
<evidence type="ECO:0000256" key="9">
    <source>
        <dbReference type="ARBA" id="ARBA00022692"/>
    </source>
</evidence>